<dbReference type="RefSeq" id="WP_158035843.1">
    <property type="nucleotide sequence ID" value="NZ_BAAAZV010000003.1"/>
</dbReference>
<protein>
    <recommendedName>
        <fullName evidence="2">PH domain-containing protein</fullName>
    </recommendedName>
</protein>
<dbReference type="EMBL" id="WBKA01000002">
    <property type="protein sequence ID" value="KAB1632921.1"/>
    <property type="molecule type" value="Genomic_DNA"/>
</dbReference>
<dbReference type="Proteomes" id="UP000481339">
    <property type="component" value="Unassembled WGS sequence"/>
</dbReference>
<name>A0A7C8BNR3_9MICO</name>
<feature type="transmembrane region" description="Helical" evidence="1">
    <location>
        <begin position="7"/>
        <end position="29"/>
    </location>
</feature>
<reference evidence="3 4" key="1">
    <citation type="submission" date="2019-09" db="EMBL/GenBank/DDBJ databases">
        <title>Phylogeny of genus Pseudoclavibacter and closely related genus.</title>
        <authorList>
            <person name="Li Y."/>
        </authorList>
    </citation>
    <scope>NUCLEOTIDE SEQUENCE [LARGE SCALE GENOMIC DNA]</scope>
    <source>
        <strain evidence="3 4">JCM 16921</strain>
    </source>
</reference>
<dbReference type="Pfam" id="PF25362">
    <property type="entry name" value="bPH_11"/>
    <property type="match status" value="1"/>
</dbReference>
<dbReference type="InterPro" id="IPR057446">
    <property type="entry name" value="PH_bac"/>
</dbReference>
<keyword evidence="4" id="KW-1185">Reference proteome</keyword>
<accession>A0A7C8BNR3</accession>
<evidence type="ECO:0000313" key="4">
    <source>
        <dbReference type="Proteomes" id="UP000481339"/>
    </source>
</evidence>
<proteinExistence type="predicted"/>
<comment type="caution">
    <text evidence="3">The sequence shown here is derived from an EMBL/GenBank/DDBJ whole genome shotgun (WGS) entry which is preliminary data.</text>
</comment>
<keyword evidence="1" id="KW-0812">Transmembrane</keyword>
<gene>
    <name evidence="3" type="ORF">F8O02_03425</name>
</gene>
<organism evidence="3 4">
    <name type="scientific">Pseudoclavibacter caeni</name>
    <dbReference type="NCBI Taxonomy" id="908846"/>
    <lineage>
        <taxon>Bacteria</taxon>
        <taxon>Bacillati</taxon>
        <taxon>Actinomycetota</taxon>
        <taxon>Actinomycetes</taxon>
        <taxon>Micrococcales</taxon>
        <taxon>Microbacteriaceae</taxon>
        <taxon>Pseudoclavibacter</taxon>
    </lineage>
</organism>
<sequence length="181" mass="19631">MSTTVKMTILTALTAAIVVVVFIAMWRAWHRRAAEQETMLPALATPPSAAELGDPIVTGRGLYVATTKAADHLDRVSARSLGFRAWGSIAVHPEGVVMERDGSDPVLIPRENLDGAGLEDYTIDKGVEHGGLTAVDWVWGDLELTTFWRMRRAEDGPAIVEAVRAIAPPRSAARRAGELMF</sequence>
<keyword evidence="1" id="KW-0472">Membrane</keyword>
<feature type="domain" description="PH" evidence="2">
    <location>
        <begin position="45"/>
        <end position="163"/>
    </location>
</feature>
<evidence type="ECO:0000256" key="1">
    <source>
        <dbReference type="SAM" id="Phobius"/>
    </source>
</evidence>
<dbReference type="AlphaFoldDB" id="A0A7C8BNR3"/>
<evidence type="ECO:0000259" key="2">
    <source>
        <dbReference type="Pfam" id="PF25362"/>
    </source>
</evidence>
<keyword evidence="1" id="KW-1133">Transmembrane helix</keyword>
<evidence type="ECO:0000313" key="3">
    <source>
        <dbReference type="EMBL" id="KAB1632921.1"/>
    </source>
</evidence>
<dbReference type="OrthoDB" id="3826692at2"/>